<keyword evidence="2 15" id="KW-0963">Cytoplasm</keyword>
<evidence type="ECO:0000256" key="13">
    <source>
        <dbReference type="ARBA" id="ARBA00077165"/>
    </source>
</evidence>
<protein>
    <recommendedName>
        <fullName evidence="11 15">Leucyl/phenylalanyl-tRNA--protein transferase</fullName>
        <ecNumber evidence="10 15">2.3.2.6</ecNumber>
    </recommendedName>
    <alternativeName>
        <fullName evidence="12 15">L/F-transferase</fullName>
    </alternativeName>
    <alternativeName>
        <fullName evidence="13 15">Leucyltransferase</fullName>
    </alternativeName>
    <alternativeName>
        <fullName evidence="14 15">Phenyalanyltransferase</fullName>
    </alternativeName>
</protein>
<sequence length="231" mass="26077">MLRFLDETTAFPPVHHALQDPNGLLAVGGDLSAERLLSAYQSGIFPWYGQDDPILWWSPDPRAVFTPDSLHYSRSMRRFSRITSFRVTLNQDFVAVIRGCRQAHQASGVWIHDEFIDAYTLLHKQGQAHSVEVWDHDELVGGLYGLGVNSVFTAESMFHQRPNASKLALLTFAHAFFNAGGRCIDAQIENPHLMSLGAINVPRSEFVEQLNAPVPNALRDFYQRRQLKIGF</sequence>
<evidence type="ECO:0000256" key="9">
    <source>
        <dbReference type="ARBA" id="ARBA00061535"/>
    </source>
</evidence>
<dbReference type="InterPro" id="IPR016181">
    <property type="entry name" value="Acyl_CoA_acyltransferase"/>
</dbReference>
<dbReference type="GO" id="GO:0030163">
    <property type="term" value="P:protein catabolic process"/>
    <property type="evidence" value="ECO:0007669"/>
    <property type="project" value="UniProtKB-UniRule"/>
</dbReference>
<name>A0A6N4DF30_9GAMM</name>
<proteinExistence type="inferred from homology"/>
<evidence type="ECO:0000256" key="5">
    <source>
        <dbReference type="ARBA" id="ARBA00050607"/>
    </source>
</evidence>
<comment type="catalytic activity">
    <reaction evidence="5 15">
        <text>L-phenylalanyl-tRNA(Phe) + an N-terminal L-alpha-aminoacyl-[protein] = an N-terminal L-phenylalanyl-L-alpha-aminoacyl-[protein] + tRNA(Phe)</text>
        <dbReference type="Rhea" id="RHEA:43632"/>
        <dbReference type="Rhea" id="RHEA-COMP:9668"/>
        <dbReference type="Rhea" id="RHEA-COMP:9699"/>
        <dbReference type="Rhea" id="RHEA-COMP:10636"/>
        <dbReference type="Rhea" id="RHEA-COMP:10637"/>
        <dbReference type="ChEBI" id="CHEBI:78442"/>
        <dbReference type="ChEBI" id="CHEBI:78531"/>
        <dbReference type="ChEBI" id="CHEBI:78597"/>
        <dbReference type="ChEBI" id="CHEBI:83561"/>
        <dbReference type="EC" id="2.3.2.6"/>
    </reaction>
</comment>
<comment type="catalytic activity">
    <reaction evidence="7 15">
        <text>N-terminal L-lysyl-[protein] + L-leucyl-tRNA(Leu) = N-terminal L-leucyl-L-lysyl-[protein] + tRNA(Leu) + H(+)</text>
        <dbReference type="Rhea" id="RHEA:12340"/>
        <dbReference type="Rhea" id="RHEA-COMP:9613"/>
        <dbReference type="Rhea" id="RHEA-COMP:9622"/>
        <dbReference type="Rhea" id="RHEA-COMP:12670"/>
        <dbReference type="Rhea" id="RHEA-COMP:12671"/>
        <dbReference type="ChEBI" id="CHEBI:15378"/>
        <dbReference type="ChEBI" id="CHEBI:65249"/>
        <dbReference type="ChEBI" id="CHEBI:78442"/>
        <dbReference type="ChEBI" id="CHEBI:78494"/>
        <dbReference type="ChEBI" id="CHEBI:133043"/>
        <dbReference type="EC" id="2.3.2.6"/>
    </reaction>
</comment>
<evidence type="ECO:0000256" key="7">
    <source>
        <dbReference type="ARBA" id="ARBA00051538"/>
    </source>
</evidence>
<gene>
    <name evidence="15" type="primary">aat</name>
    <name evidence="16" type="ORF">C9928_05520</name>
</gene>
<dbReference type="InterPro" id="IPR004616">
    <property type="entry name" value="Leu/Phe-tRNA_Trfase"/>
</dbReference>
<dbReference type="EMBL" id="PYVG01000033">
    <property type="protein sequence ID" value="PTB88789.1"/>
    <property type="molecule type" value="Genomic_DNA"/>
</dbReference>
<dbReference type="NCBIfam" id="TIGR00667">
    <property type="entry name" value="aat"/>
    <property type="match status" value="1"/>
</dbReference>
<dbReference type="InterPro" id="IPR042221">
    <property type="entry name" value="Leu/Phe-tRNA_Trfase_N"/>
</dbReference>
<dbReference type="PANTHER" id="PTHR30098:SF2">
    <property type="entry name" value="LEUCYL_PHENYLALANYL-TRNA--PROTEIN TRANSFERASE"/>
    <property type="match status" value="1"/>
</dbReference>
<dbReference type="PANTHER" id="PTHR30098">
    <property type="entry name" value="LEUCYL/PHENYLALANYL-TRNA--PROTEIN TRANSFERASE"/>
    <property type="match status" value="1"/>
</dbReference>
<comment type="subcellular location">
    <subcellularLocation>
        <location evidence="1 15">Cytoplasm</location>
    </subcellularLocation>
</comment>
<keyword evidence="4 15" id="KW-0012">Acyltransferase</keyword>
<evidence type="ECO:0000313" key="17">
    <source>
        <dbReference type="Proteomes" id="UP000241514"/>
    </source>
</evidence>
<evidence type="ECO:0000256" key="2">
    <source>
        <dbReference type="ARBA" id="ARBA00022490"/>
    </source>
</evidence>
<dbReference type="EC" id="2.3.2.6" evidence="10 15"/>
<evidence type="ECO:0000313" key="16">
    <source>
        <dbReference type="EMBL" id="PTB88789.1"/>
    </source>
</evidence>
<evidence type="ECO:0000256" key="14">
    <source>
        <dbReference type="ARBA" id="ARBA00083640"/>
    </source>
</evidence>
<dbReference type="GO" id="GO:0005737">
    <property type="term" value="C:cytoplasm"/>
    <property type="evidence" value="ECO:0007669"/>
    <property type="project" value="UniProtKB-SubCell"/>
</dbReference>
<dbReference type="Pfam" id="PF03588">
    <property type="entry name" value="Leu_Phe_trans"/>
    <property type="match status" value="1"/>
</dbReference>
<dbReference type="GO" id="GO:0008914">
    <property type="term" value="F:leucyl-tRNA--protein transferase activity"/>
    <property type="evidence" value="ECO:0007669"/>
    <property type="project" value="UniProtKB-UniRule"/>
</dbReference>
<dbReference type="Gene3D" id="3.40.630.70">
    <property type="entry name" value="Leucyl/phenylalanyl-tRNA-protein transferase, C-terminal domain"/>
    <property type="match status" value="1"/>
</dbReference>
<dbReference type="Gene3D" id="3.30.70.3550">
    <property type="entry name" value="Leucyl/phenylalanyl-tRNA-protein transferase, N-terminal domain"/>
    <property type="match status" value="1"/>
</dbReference>
<evidence type="ECO:0000256" key="3">
    <source>
        <dbReference type="ARBA" id="ARBA00022679"/>
    </source>
</evidence>
<evidence type="ECO:0000256" key="12">
    <source>
        <dbReference type="ARBA" id="ARBA00077136"/>
    </source>
</evidence>
<evidence type="ECO:0000256" key="6">
    <source>
        <dbReference type="ARBA" id="ARBA00050652"/>
    </source>
</evidence>
<evidence type="ECO:0000256" key="10">
    <source>
        <dbReference type="ARBA" id="ARBA00066767"/>
    </source>
</evidence>
<evidence type="ECO:0000256" key="11">
    <source>
        <dbReference type="ARBA" id="ARBA00074372"/>
    </source>
</evidence>
<comment type="similarity">
    <text evidence="9 15">Belongs to the L/F-transferase family.</text>
</comment>
<accession>A0A6N4DF30</accession>
<evidence type="ECO:0000256" key="4">
    <source>
        <dbReference type="ARBA" id="ARBA00023315"/>
    </source>
</evidence>
<dbReference type="Proteomes" id="UP000241514">
    <property type="component" value="Unassembled WGS sequence"/>
</dbReference>
<comment type="catalytic activity">
    <reaction evidence="6 15">
        <text>N-terminal L-arginyl-[protein] + L-leucyl-tRNA(Leu) = N-terminal L-leucyl-L-arginyl-[protein] + tRNA(Leu) + H(+)</text>
        <dbReference type="Rhea" id="RHEA:50416"/>
        <dbReference type="Rhea" id="RHEA-COMP:9613"/>
        <dbReference type="Rhea" id="RHEA-COMP:9622"/>
        <dbReference type="Rhea" id="RHEA-COMP:12672"/>
        <dbReference type="Rhea" id="RHEA-COMP:12673"/>
        <dbReference type="ChEBI" id="CHEBI:15378"/>
        <dbReference type="ChEBI" id="CHEBI:64719"/>
        <dbReference type="ChEBI" id="CHEBI:78442"/>
        <dbReference type="ChEBI" id="CHEBI:78494"/>
        <dbReference type="ChEBI" id="CHEBI:133044"/>
        <dbReference type="EC" id="2.3.2.6"/>
    </reaction>
</comment>
<dbReference type="AlphaFoldDB" id="A0A6N4DF30"/>
<dbReference type="SUPFAM" id="SSF55729">
    <property type="entry name" value="Acyl-CoA N-acyltransferases (Nat)"/>
    <property type="match status" value="1"/>
</dbReference>
<dbReference type="HAMAP" id="MF_00688">
    <property type="entry name" value="Leu_Phe_trans"/>
    <property type="match status" value="1"/>
</dbReference>
<comment type="function">
    <text evidence="8 15">Functions in the N-end rule pathway of protein degradation where it conjugates Leu, Phe and, less efficiently, Met from aminoacyl-tRNAs to the N-termini of proteins containing an N-terminal arginine or lysine.</text>
</comment>
<evidence type="ECO:0000256" key="15">
    <source>
        <dbReference type="HAMAP-Rule" id="MF_00688"/>
    </source>
</evidence>
<evidence type="ECO:0000256" key="1">
    <source>
        <dbReference type="ARBA" id="ARBA00004496"/>
    </source>
</evidence>
<organism evidence="16 17">
    <name type="scientific">Pseudidiomarina aestuarii</name>
    <dbReference type="NCBI Taxonomy" id="624146"/>
    <lineage>
        <taxon>Bacteria</taxon>
        <taxon>Pseudomonadati</taxon>
        <taxon>Pseudomonadota</taxon>
        <taxon>Gammaproteobacteria</taxon>
        <taxon>Alteromonadales</taxon>
        <taxon>Idiomarinaceae</taxon>
        <taxon>Pseudidiomarina</taxon>
    </lineage>
</organism>
<reference evidence="16 17" key="1">
    <citation type="submission" date="2018-03" db="EMBL/GenBank/DDBJ databases">
        <title>Cross-interface Injection: A General Nanoliter Liquid Handling Method Applied to Single Cells Genome Amplification Automated Nanoliter Liquid Handling Applied to Single Cell Multiple Displacement Amplification.</title>
        <authorList>
            <person name="Yun J."/>
            <person name="Xu P."/>
            <person name="Xu J."/>
            <person name="Dai X."/>
            <person name="Wang Y."/>
            <person name="Zheng X."/>
            <person name="Cao C."/>
            <person name="Yi Q."/>
            <person name="Zhu Y."/>
            <person name="Wang L."/>
            <person name="Dong Z."/>
            <person name="Huang Y."/>
            <person name="Huang L."/>
            <person name="Du W."/>
        </authorList>
    </citation>
    <scope>NUCLEOTIDE SEQUENCE [LARGE SCALE GENOMIC DNA]</scope>
    <source>
        <strain evidence="16 17">A9-4</strain>
    </source>
</reference>
<evidence type="ECO:0000256" key="8">
    <source>
        <dbReference type="ARBA" id="ARBA00054043"/>
    </source>
</evidence>
<comment type="caution">
    <text evidence="16">The sequence shown here is derived from an EMBL/GenBank/DDBJ whole genome shotgun (WGS) entry which is preliminary data.</text>
</comment>
<keyword evidence="3 15" id="KW-0808">Transferase</keyword>
<dbReference type="FunFam" id="3.30.70.3550:FF:000001">
    <property type="entry name" value="Leucyl/phenylalanyl-tRNA--protein transferase"/>
    <property type="match status" value="1"/>
</dbReference>
<dbReference type="InterPro" id="IPR042203">
    <property type="entry name" value="Leu/Phe-tRNA_Trfase_C"/>
</dbReference>